<dbReference type="AlphaFoldDB" id="K0TII9"/>
<dbReference type="GO" id="GO:0050661">
    <property type="term" value="F:NADP binding"/>
    <property type="evidence" value="ECO:0007669"/>
    <property type="project" value="TreeGrafter"/>
</dbReference>
<dbReference type="InterPro" id="IPR007698">
    <property type="entry name" value="AlaDH/PNT_NAD(H)-bd"/>
</dbReference>
<dbReference type="GO" id="GO:0006740">
    <property type="term" value="P:NADPH regeneration"/>
    <property type="evidence" value="ECO:0007669"/>
    <property type="project" value="TreeGrafter"/>
</dbReference>
<feature type="domain" description="Alanine dehydrogenase/pyridine nucleotide transhydrogenase NAD(H)-binding" evidence="12">
    <location>
        <begin position="1"/>
        <end position="105"/>
    </location>
</feature>
<organism evidence="13 14">
    <name type="scientific">Thalassiosira oceanica</name>
    <name type="common">Marine diatom</name>
    <dbReference type="NCBI Taxonomy" id="159749"/>
    <lineage>
        <taxon>Eukaryota</taxon>
        <taxon>Sar</taxon>
        <taxon>Stramenopiles</taxon>
        <taxon>Ochrophyta</taxon>
        <taxon>Bacillariophyta</taxon>
        <taxon>Coscinodiscophyceae</taxon>
        <taxon>Thalassiosirophycidae</taxon>
        <taxon>Thalassiosirales</taxon>
        <taxon>Thalassiosiraceae</taxon>
        <taxon>Thalassiosira</taxon>
    </lineage>
</organism>
<keyword evidence="8" id="KW-1133">Transmembrane helix</keyword>
<comment type="caution">
    <text evidence="13">The sequence shown here is derived from an EMBL/GenBank/DDBJ whole genome shotgun (WGS) entry which is preliminary data.</text>
</comment>
<dbReference type="InterPro" id="IPR036291">
    <property type="entry name" value="NAD(P)-bd_dom_sf"/>
</dbReference>
<protein>
    <recommendedName>
        <fullName evidence="2">proton-translocating NAD(P)(+) transhydrogenase</fullName>
        <ecNumber evidence="2">7.1.1.1</ecNumber>
    </recommendedName>
</protein>
<dbReference type="Pfam" id="PF12769">
    <property type="entry name" value="PNTB_4TM"/>
    <property type="match status" value="1"/>
</dbReference>
<evidence type="ECO:0000256" key="5">
    <source>
        <dbReference type="ARBA" id="ARBA00022692"/>
    </source>
</evidence>
<dbReference type="SMART" id="SM01002">
    <property type="entry name" value="AlaDh_PNT_C"/>
    <property type="match status" value="1"/>
</dbReference>
<evidence type="ECO:0000259" key="12">
    <source>
        <dbReference type="SMART" id="SM01002"/>
    </source>
</evidence>
<evidence type="ECO:0000256" key="9">
    <source>
        <dbReference type="ARBA" id="ARBA00023027"/>
    </source>
</evidence>
<proteinExistence type="predicted"/>
<keyword evidence="4" id="KW-0997">Cell inner membrane</keyword>
<dbReference type="Proteomes" id="UP000266841">
    <property type="component" value="Unassembled WGS sequence"/>
</dbReference>
<dbReference type="Pfam" id="PF01262">
    <property type="entry name" value="AlaDh_PNT_C"/>
    <property type="match status" value="1"/>
</dbReference>
<reference evidence="13 14" key="1">
    <citation type="journal article" date="2012" name="Genome Biol.">
        <title>Genome and low-iron response of an oceanic diatom adapted to chronic iron limitation.</title>
        <authorList>
            <person name="Lommer M."/>
            <person name="Specht M."/>
            <person name="Roy A.S."/>
            <person name="Kraemer L."/>
            <person name="Andreson R."/>
            <person name="Gutowska M.A."/>
            <person name="Wolf J."/>
            <person name="Bergner S.V."/>
            <person name="Schilhabel M.B."/>
            <person name="Klostermeier U.C."/>
            <person name="Beiko R.G."/>
            <person name="Rosenstiel P."/>
            <person name="Hippler M."/>
            <person name="Laroche J."/>
        </authorList>
    </citation>
    <scope>NUCLEOTIDE SEQUENCE [LARGE SCALE GENOMIC DNA]</scope>
    <source>
        <strain evidence="13 14">CCMP1005</strain>
    </source>
</reference>
<comment type="catalytic activity">
    <reaction evidence="11">
        <text>NAD(+) + NADPH + H(+)(in) = NADH + NADP(+) + H(+)(out)</text>
        <dbReference type="Rhea" id="RHEA:47992"/>
        <dbReference type="ChEBI" id="CHEBI:15378"/>
        <dbReference type="ChEBI" id="CHEBI:57540"/>
        <dbReference type="ChEBI" id="CHEBI:57783"/>
        <dbReference type="ChEBI" id="CHEBI:57945"/>
        <dbReference type="ChEBI" id="CHEBI:58349"/>
        <dbReference type="EC" id="7.1.1.1"/>
    </reaction>
</comment>
<evidence type="ECO:0000256" key="3">
    <source>
        <dbReference type="ARBA" id="ARBA00022475"/>
    </source>
</evidence>
<dbReference type="GO" id="GO:0008750">
    <property type="term" value="F:proton-translocating NAD(P)+ transhydrogenase activity"/>
    <property type="evidence" value="ECO:0007669"/>
    <property type="project" value="UniProtKB-EC"/>
</dbReference>
<evidence type="ECO:0000256" key="10">
    <source>
        <dbReference type="ARBA" id="ARBA00023136"/>
    </source>
</evidence>
<keyword evidence="5" id="KW-0812">Transmembrane</keyword>
<dbReference type="PANTHER" id="PTHR10160">
    <property type="entry name" value="NAD(P) TRANSHYDROGENASE"/>
    <property type="match status" value="1"/>
</dbReference>
<dbReference type="eggNOG" id="ENOG502QQ0A">
    <property type="taxonomic scope" value="Eukaryota"/>
</dbReference>
<keyword evidence="3" id="KW-1003">Cell membrane</keyword>
<dbReference type="OrthoDB" id="195891at2759"/>
<dbReference type="InterPro" id="IPR024605">
    <property type="entry name" value="NADP_transhyd_a_C"/>
</dbReference>
<sequence length="294" mass="30795">MGGQFLEVDFQEDGSGAGGYAKEMSKEWHAAAANMLSKQCEEVDIIVTTAAIPGRKAPLMITKDMVAKMKSGSVTVDLAAETGGNVETTVKDEKFVTDNGVTCLGYTDLASRLPTTSSSLYSNNISKFLLSMGPQTTRVPEYMYIDHEDEAVRGMLAVEKGKLMWPAPLPPPPPPKVEEKAIEPEVIDYKAPYVLGAKNAGYLGASVLGVGCISPDPAFSAMFTTFCLSNIIGVQVVLGVTHALHSPLMAVTNAISGTTALGGMHLLAHSNSGGVTTLAALATTLSTVNIVGKA</sequence>
<evidence type="ECO:0000256" key="2">
    <source>
        <dbReference type="ARBA" id="ARBA00012943"/>
    </source>
</evidence>
<dbReference type="PANTHER" id="PTHR10160:SF19">
    <property type="entry name" value="PROTON-TRANSLOCATING NAD(P)(+) TRANSHYDROGENASE"/>
    <property type="match status" value="1"/>
</dbReference>
<comment type="subcellular location">
    <subcellularLocation>
        <location evidence="1">Cell inner membrane</location>
        <topology evidence="1">Multi-pass membrane protein</topology>
    </subcellularLocation>
</comment>
<dbReference type="GO" id="GO:0005886">
    <property type="term" value="C:plasma membrane"/>
    <property type="evidence" value="ECO:0007669"/>
    <property type="project" value="UniProtKB-SubCell"/>
</dbReference>
<dbReference type="EC" id="7.1.1.1" evidence="2"/>
<evidence type="ECO:0000256" key="8">
    <source>
        <dbReference type="ARBA" id="ARBA00022989"/>
    </source>
</evidence>
<dbReference type="EMBL" id="AGNL01004362">
    <property type="protein sequence ID" value="EJK73606.1"/>
    <property type="molecule type" value="Genomic_DNA"/>
</dbReference>
<accession>K0TII9</accession>
<keyword evidence="10" id="KW-0472">Membrane</keyword>
<dbReference type="SUPFAM" id="SSF51735">
    <property type="entry name" value="NAD(P)-binding Rossmann-fold domains"/>
    <property type="match status" value="1"/>
</dbReference>
<dbReference type="Gene3D" id="3.40.50.720">
    <property type="entry name" value="NAD(P)-binding Rossmann-like Domain"/>
    <property type="match status" value="1"/>
</dbReference>
<evidence type="ECO:0000256" key="4">
    <source>
        <dbReference type="ARBA" id="ARBA00022519"/>
    </source>
</evidence>
<keyword evidence="14" id="KW-1185">Reference proteome</keyword>
<evidence type="ECO:0000256" key="1">
    <source>
        <dbReference type="ARBA" id="ARBA00004429"/>
    </source>
</evidence>
<evidence type="ECO:0000313" key="13">
    <source>
        <dbReference type="EMBL" id="EJK73606.1"/>
    </source>
</evidence>
<dbReference type="GO" id="GO:0005743">
    <property type="term" value="C:mitochondrial inner membrane"/>
    <property type="evidence" value="ECO:0007669"/>
    <property type="project" value="TreeGrafter"/>
</dbReference>
<dbReference type="OMA" id="IMFASIN"/>
<keyword evidence="6" id="KW-0521">NADP</keyword>
<evidence type="ECO:0000256" key="7">
    <source>
        <dbReference type="ARBA" id="ARBA00022967"/>
    </source>
</evidence>
<name>K0TII9_THAOC</name>
<evidence type="ECO:0000313" key="14">
    <source>
        <dbReference type="Proteomes" id="UP000266841"/>
    </source>
</evidence>
<evidence type="ECO:0000256" key="6">
    <source>
        <dbReference type="ARBA" id="ARBA00022857"/>
    </source>
</evidence>
<keyword evidence="9" id="KW-0520">NAD</keyword>
<keyword evidence="7" id="KW-1278">Translocase</keyword>
<gene>
    <name evidence="13" type="ORF">THAOC_04759</name>
</gene>
<evidence type="ECO:0000256" key="11">
    <source>
        <dbReference type="ARBA" id="ARBA00048202"/>
    </source>
</evidence>